<dbReference type="SUPFAM" id="SSF50965">
    <property type="entry name" value="Galactose oxidase, central domain"/>
    <property type="match status" value="1"/>
</dbReference>
<dbReference type="PANTHER" id="PTHR45632:SF26">
    <property type="entry name" value="BTB DOMAIN-CONTAINING PROTEIN"/>
    <property type="match status" value="1"/>
</dbReference>
<gene>
    <name evidence="5" type="ORF">ACEU3E_04600</name>
</gene>
<dbReference type="PANTHER" id="PTHR45632">
    <property type="entry name" value="LD33804P"/>
    <property type="match status" value="1"/>
</dbReference>
<proteinExistence type="predicted"/>
<dbReference type="SUPFAM" id="SSF49265">
    <property type="entry name" value="Fibronectin type III"/>
    <property type="match status" value="1"/>
</dbReference>
<evidence type="ECO:0000259" key="4">
    <source>
        <dbReference type="Pfam" id="PF24981"/>
    </source>
</evidence>
<dbReference type="InterPro" id="IPR015915">
    <property type="entry name" value="Kelch-typ_b-propeller"/>
</dbReference>
<feature type="domain" description="Attractin/MKLN-like beta-propeller" evidence="4">
    <location>
        <begin position="50"/>
        <end position="306"/>
    </location>
</feature>
<organism evidence="5 6">
    <name type="scientific">Paenibacillus oleatilyticus</name>
    <dbReference type="NCBI Taxonomy" id="2594886"/>
    <lineage>
        <taxon>Bacteria</taxon>
        <taxon>Bacillati</taxon>
        <taxon>Bacillota</taxon>
        <taxon>Bacilli</taxon>
        <taxon>Bacillales</taxon>
        <taxon>Paenibacillaceae</taxon>
        <taxon>Paenibacillus</taxon>
    </lineage>
</organism>
<dbReference type="InterPro" id="IPR006652">
    <property type="entry name" value="Kelch_1"/>
</dbReference>
<keyword evidence="2" id="KW-0677">Repeat</keyword>
<dbReference type="EMBL" id="JBHDLN010000002">
    <property type="protein sequence ID" value="MFB0841438.1"/>
    <property type="molecule type" value="Genomic_DNA"/>
</dbReference>
<dbReference type="RefSeq" id="WP_373948919.1">
    <property type="nucleotide sequence ID" value="NZ_JBHDLN010000002.1"/>
</dbReference>
<dbReference type="InterPro" id="IPR011043">
    <property type="entry name" value="Gal_Oxase/kelch_b-propeller"/>
</dbReference>
<evidence type="ECO:0000256" key="3">
    <source>
        <dbReference type="SAM" id="SignalP"/>
    </source>
</evidence>
<evidence type="ECO:0000313" key="5">
    <source>
        <dbReference type="EMBL" id="MFB0841438.1"/>
    </source>
</evidence>
<dbReference type="Pfam" id="PF24981">
    <property type="entry name" value="Beta-prop_ATRN-LZTR1"/>
    <property type="match status" value="1"/>
</dbReference>
<feature type="signal peptide" evidence="3">
    <location>
        <begin position="1"/>
        <end position="22"/>
    </location>
</feature>
<keyword evidence="6" id="KW-1185">Reference proteome</keyword>
<evidence type="ECO:0000256" key="2">
    <source>
        <dbReference type="ARBA" id="ARBA00022737"/>
    </source>
</evidence>
<name>A0ABV4UX51_9BACL</name>
<dbReference type="InterPro" id="IPR036116">
    <property type="entry name" value="FN3_sf"/>
</dbReference>
<dbReference type="Proteomes" id="UP001575622">
    <property type="component" value="Unassembled WGS sequence"/>
</dbReference>
<keyword evidence="1" id="KW-0880">Kelch repeat</keyword>
<feature type="chain" id="PRO_5046554850" evidence="3">
    <location>
        <begin position="23"/>
        <end position="488"/>
    </location>
</feature>
<sequence>MWKKVILMLVTIILLFSSTALADENRVWEVQSNMPNARAGVTVAQINGKIYSIGGSSGSTSFSDVQVYDPNSKVWTTAASMHTARTLSSAAVVDGKIYVFGGYTGNYYTFNGGSVIDSVEMYDPATDTWTKKANMPSSLASVSAVAYDGKVYVFGGLTSSINSVRTVQVYDPASDTWAARSDMQQALHGSVAVTLNNKIYLVGGRYTYSSRVYSVNLFNEYDPTIDKWTSKPSLSVTRGGLSATVLSGKIYAIGGVSPDAETNSVEAYDPVLDKWSVVPSLNNARSGSGAITYNGKIYVIGGSQSTSSNAPVGSVEVFDDSEATIILTATGKDTAISLDWSVYEGATGYNIKRSTTPGGPYTTIASNVTGNSYLDKNVSSGITYYYIVTATIGSTETITSNEASAKIESANRAILTITLVNGLEKEFDLSMSEVNSFIQWYEAKQAGTGTASYPIDKHDNNKGPFTERNEYFIFDKILTFEVSEYTIN</sequence>
<dbReference type="PRINTS" id="PR00501">
    <property type="entry name" value="KELCHREPEAT"/>
</dbReference>
<protein>
    <submittedName>
        <fullName evidence="5">Kelch repeat-containing protein</fullName>
    </submittedName>
</protein>
<dbReference type="Gene3D" id="2.120.10.80">
    <property type="entry name" value="Kelch-type beta propeller"/>
    <property type="match status" value="2"/>
</dbReference>
<evidence type="ECO:0000313" key="6">
    <source>
        <dbReference type="Proteomes" id="UP001575622"/>
    </source>
</evidence>
<evidence type="ECO:0000256" key="1">
    <source>
        <dbReference type="ARBA" id="ARBA00022441"/>
    </source>
</evidence>
<accession>A0ABV4UX51</accession>
<comment type="caution">
    <text evidence="5">The sequence shown here is derived from an EMBL/GenBank/DDBJ whole genome shotgun (WGS) entry which is preliminary data.</text>
</comment>
<dbReference type="InterPro" id="IPR013783">
    <property type="entry name" value="Ig-like_fold"/>
</dbReference>
<dbReference type="Gene3D" id="2.60.40.10">
    <property type="entry name" value="Immunoglobulins"/>
    <property type="match status" value="1"/>
</dbReference>
<dbReference type="SMART" id="SM00612">
    <property type="entry name" value="Kelch"/>
    <property type="match status" value="5"/>
</dbReference>
<keyword evidence="3" id="KW-0732">Signal</keyword>
<reference evidence="5 6" key="1">
    <citation type="submission" date="2024-09" db="EMBL/GenBank/DDBJ databases">
        <authorList>
            <person name="Makale K.P.P."/>
            <person name="Makhzoum A."/>
            <person name="Rantong G."/>
            <person name="Rahube T.O."/>
        </authorList>
    </citation>
    <scope>NUCLEOTIDE SEQUENCE [LARGE SCALE GENOMIC DNA]</scope>
    <source>
        <strain evidence="5 6">KM_D13</strain>
    </source>
</reference>
<dbReference type="InterPro" id="IPR056737">
    <property type="entry name" value="Beta-prop_ATRN-MKLN-like"/>
</dbReference>